<accession>A0ABN9S8J0</accession>
<dbReference type="PROSITE" id="PS00639">
    <property type="entry name" value="THIOL_PROTEASE_HIS"/>
    <property type="match status" value="1"/>
</dbReference>
<evidence type="ECO:0000259" key="2">
    <source>
        <dbReference type="Pfam" id="PF00112"/>
    </source>
</evidence>
<dbReference type="Gene3D" id="3.90.70.10">
    <property type="entry name" value="Cysteine proteinases"/>
    <property type="match status" value="1"/>
</dbReference>
<feature type="region of interest" description="Disordered" evidence="1">
    <location>
        <begin position="1069"/>
        <end position="1113"/>
    </location>
</feature>
<dbReference type="SUPFAM" id="SSF54001">
    <property type="entry name" value="Cysteine proteinases"/>
    <property type="match status" value="1"/>
</dbReference>
<reference evidence="3" key="1">
    <citation type="submission" date="2023-10" db="EMBL/GenBank/DDBJ databases">
        <authorList>
            <person name="Chen Y."/>
            <person name="Shah S."/>
            <person name="Dougan E. K."/>
            <person name="Thang M."/>
            <person name="Chan C."/>
        </authorList>
    </citation>
    <scope>NUCLEOTIDE SEQUENCE [LARGE SCALE GENOMIC DNA]</scope>
</reference>
<feature type="compositionally biased region" description="Basic and acidic residues" evidence="1">
    <location>
        <begin position="909"/>
        <end position="925"/>
    </location>
</feature>
<feature type="compositionally biased region" description="Low complexity" evidence="1">
    <location>
        <begin position="860"/>
        <end position="876"/>
    </location>
</feature>
<feature type="compositionally biased region" description="Low complexity" evidence="1">
    <location>
        <begin position="667"/>
        <end position="688"/>
    </location>
</feature>
<feature type="domain" description="Peptidase C1A papain C-terminal" evidence="2">
    <location>
        <begin position="981"/>
        <end position="1059"/>
    </location>
</feature>
<feature type="compositionally biased region" description="Basic residues" evidence="1">
    <location>
        <begin position="1087"/>
        <end position="1113"/>
    </location>
</feature>
<sequence>MDVAPDVATHLGAVSFQTGLPVCLALDAAQQLADDAIVQSSDLVAWAQGVGGGRPGTAAAGLQSGASTDGRRFRMAYLQGLDVRAEWLGAVAAAGSAVVSPPALAVSPCRLLILRTLLLLLNGITPNEAEAEAPKLAQMLLGLDPEPAAGADVDVDAARAAQPMPLDALMALLENPPPVPAQPEGSGGPWPSDGRALRSRGVDQGTSQALEQHAIYEAALGVLLGLFNAPALRDVALRYACHAWPSRYQAVRDLLGLQWEAVAGPLRCLLLSEASLTLQAVSWEMRLVPPAGAPPPRQVLPPSFAAQQRRGHERQPPPPGGRPEPLLALRRGLPGGAQRRALLGEVRAAAGRGRRARGGLAGVGAPAAGDVLRLSRTSLLAVSDAGDAALRLDLHDPHLLLRTLQAGRKWLSATGSPVDPAALSAEEAEMLGAVGASNEAACAAFFSKAASSSLHLFTAAALHHLAAGGARPGALARHPRGQVARAHLEALLPALAAAPGGAPERAELLARLACGFVVAAQQTESPPPRAFVGSLFCALRDMALDPASSPEVRKCTHQALFLVLHRMLPAPQAGPDARLGDHELAALRGLAGALAREAASSHDGAQDGLQDGAAGGSAGPGGPVAAGAAAPAARPLPRRGPRGAAGVAAGGRSGRGAGRAGRRPLRRAAAPPGRVRGGAPLPGPAARRGLLRGRGAGGGAAAGLPGGGAGAPGAPGPPRSRGGRAVPRALRPHGRAALCAPPRGPAVLGPGPAVGGRRAAGRGGRERLGARPRVRRVSRPPRPPRPGGPAPRRGRGHAAAARGVVPRAQRPGGRAQRGRAGPLARRREPVLGPHGGRAEGAPGLQARRRSAWAVGLPAHGAPARPSGGGRSAPAGRGELDGAPRVRELHEGPGELRVVLGGGSRRRPRDARGAGPREGRPAFARHAGEVHAEPAQVRRLRGLRWCHRRACFRVRHAVRSCGSTRPTWPRGSRVMVARSPAWWHRGYVQLPMNEARPLRHALSTEGPVVVSVEANDWFMYGGGIFDKCQIDAEVDHAVLLVGYGHEAGSLYWQIRNSWGYRSAEGIHTPPTLAKLGRARPPPPAAPRGRGRRRALRHRPQPAARRVVRGRPRRGAGVRHLRHPVGLRLPPRRAPRRRCGVEPLSPLGAGPAQPERRGSRWCWASAPERAMYPRRGWLREVFLEPGLRGTRHDMNMSFRRSARSSWIGAPTPLPGLAERARGLQRRSEKSARTCESSCSCHFVVPECRWRCEDNGRSGAARPLVKRYPQLWG</sequence>
<feature type="compositionally biased region" description="Low complexity" evidence="1">
    <location>
        <begin position="719"/>
        <end position="729"/>
    </location>
</feature>
<name>A0ABN9S8J0_9DINO</name>
<evidence type="ECO:0000313" key="3">
    <source>
        <dbReference type="EMBL" id="CAK0828198.1"/>
    </source>
</evidence>
<feature type="compositionally biased region" description="Basic and acidic residues" evidence="1">
    <location>
        <begin position="877"/>
        <end position="893"/>
    </location>
</feature>
<dbReference type="EMBL" id="CAUYUJ010009979">
    <property type="protein sequence ID" value="CAK0828198.1"/>
    <property type="molecule type" value="Genomic_DNA"/>
</dbReference>
<proteinExistence type="predicted"/>
<feature type="compositionally biased region" description="Basic residues" evidence="1">
    <location>
        <begin position="770"/>
        <end position="779"/>
    </location>
</feature>
<dbReference type="InterPro" id="IPR000668">
    <property type="entry name" value="Peptidase_C1A_C"/>
</dbReference>
<organism evidence="3 4">
    <name type="scientific">Prorocentrum cordatum</name>
    <dbReference type="NCBI Taxonomy" id="2364126"/>
    <lineage>
        <taxon>Eukaryota</taxon>
        <taxon>Sar</taxon>
        <taxon>Alveolata</taxon>
        <taxon>Dinophyceae</taxon>
        <taxon>Prorocentrales</taxon>
        <taxon>Prorocentraceae</taxon>
        <taxon>Prorocentrum</taxon>
    </lineage>
</organism>
<comment type="caution">
    <text evidence="3">The sequence shown here is derived from an EMBL/GenBank/DDBJ whole genome shotgun (WGS) entry which is preliminary data.</text>
</comment>
<dbReference type="InterPro" id="IPR025660">
    <property type="entry name" value="Pept_his_AS"/>
</dbReference>
<feature type="compositionally biased region" description="Low complexity" evidence="1">
    <location>
        <begin position="625"/>
        <end position="635"/>
    </location>
</feature>
<feature type="compositionally biased region" description="Pro residues" evidence="1">
    <location>
        <begin position="780"/>
        <end position="789"/>
    </location>
</feature>
<dbReference type="Pfam" id="PF00112">
    <property type="entry name" value="Peptidase_C1"/>
    <property type="match status" value="1"/>
</dbReference>
<keyword evidence="4" id="KW-1185">Reference proteome</keyword>
<feature type="compositionally biased region" description="Basic residues" evidence="1">
    <location>
        <begin position="1126"/>
        <end position="1136"/>
    </location>
</feature>
<evidence type="ECO:0000313" key="4">
    <source>
        <dbReference type="Proteomes" id="UP001189429"/>
    </source>
</evidence>
<feature type="compositionally biased region" description="Gly residues" evidence="1">
    <location>
        <begin position="613"/>
        <end position="624"/>
    </location>
</feature>
<dbReference type="InterPro" id="IPR038765">
    <property type="entry name" value="Papain-like_cys_pep_sf"/>
</dbReference>
<feature type="region of interest" description="Disordered" evidence="1">
    <location>
        <begin position="292"/>
        <end position="329"/>
    </location>
</feature>
<feature type="region of interest" description="Disordered" evidence="1">
    <location>
        <begin position="598"/>
        <end position="925"/>
    </location>
</feature>
<dbReference type="Proteomes" id="UP001189429">
    <property type="component" value="Unassembled WGS sequence"/>
</dbReference>
<feature type="compositionally biased region" description="Low complexity" evidence="1">
    <location>
        <begin position="745"/>
        <end position="757"/>
    </location>
</feature>
<feature type="compositionally biased region" description="Gly residues" evidence="1">
    <location>
        <begin position="648"/>
        <end position="659"/>
    </location>
</feature>
<feature type="compositionally biased region" description="Low complexity" evidence="1">
    <location>
        <begin position="797"/>
        <end position="823"/>
    </location>
</feature>
<feature type="compositionally biased region" description="Gly residues" evidence="1">
    <location>
        <begin position="692"/>
        <end position="713"/>
    </location>
</feature>
<evidence type="ECO:0000256" key="1">
    <source>
        <dbReference type="SAM" id="MobiDB-lite"/>
    </source>
</evidence>
<gene>
    <name evidence="3" type="ORF">PCOR1329_LOCUS27485</name>
</gene>
<feature type="region of interest" description="Disordered" evidence="1">
    <location>
        <begin position="174"/>
        <end position="203"/>
    </location>
</feature>
<protein>
    <recommendedName>
        <fullName evidence="2">Peptidase C1A papain C-terminal domain-containing protein</fullName>
    </recommendedName>
</protein>
<feature type="region of interest" description="Disordered" evidence="1">
    <location>
        <begin position="1126"/>
        <end position="1155"/>
    </location>
</feature>